<dbReference type="PANTHER" id="PTHR30069:SF29">
    <property type="entry name" value="HEMOGLOBIN AND HEMOGLOBIN-HAPTOGLOBIN-BINDING PROTEIN 1-RELATED"/>
    <property type="match status" value="1"/>
</dbReference>
<keyword evidence="7 10" id="KW-0472">Membrane</keyword>
<evidence type="ECO:0000259" key="13">
    <source>
        <dbReference type="Pfam" id="PF00593"/>
    </source>
</evidence>
<evidence type="ECO:0000256" key="10">
    <source>
        <dbReference type="PROSITE-ProRule" id="PRU01360"/>
    </source>
</evidence>
<keyword evidence="9 10" id="KW-0998">Cell outer membrane</keyword>
<dbReference type="InterPro" id="IPR037066">
    <property type="entry name" value="Plug_dom_sf"/>
</dbReference>
<feature type="signal peptide" evidence="12">
    <location>
        <begin position="1"/>
        <end position="22"/>
    </location>
</feature>
<organism evidence="15 16">
    <name type="scientific">Neolewinella aurantiaca</name>
    <dbReference type="NCBI Taxonomy" id="2602767"/>
    <lineage>
        <taxon>Bacteria</taxon>
        <taxon>Pseudomonadati</taxon>
        <taxon>Bacteroidota</taxon>
        <taxon>Saprospiria</taxon>
        <taxon>Saprospirales</taxon>
        <taxon>Lewinellaceae</taxon>
        <taxon>Neolewinella</taxon>
    </lineage>
</organism>
<dbReference type="Gene3D" id="2.170.130.10">
    <property type="entry name" value="TonB-dependent receptor, plug domain"/>
    <property type="match status" value="1"/>
</dbReference>
<feature type="domain" description="TonB-dependent receptor plug" evidence="14">
    <location>
        <begin position="77"/>
        <end position="183"/>
    </location>
</feature>
<evidence type="ECO:0000256" key="11">
    <source>
        <dbReference type="RuleBase" id="RU003357"/>
    </source>
</evidence>
<accession>A0A5C7FLL6</accession>
<dbReference type="InterPro" id="IPR036942">
    <property type="entry name" value="Beta-barrel_TonB_sf"/>
</dbReference>
<dbReference type="GO" id="GO:0009279">
    <property type="term" value="C:cell outer membrane"/>
    <property type="evidence" value="ECO:0007669"/>
    <property type="project" value="UniProtKB-SubCell"/>
</dbReference>
<evidence type="ECO:0000256" key="1">
    <source>
        <dbReference type="ARBA" id="ARBA00004571"/>
    </source>
</evidence>
<evidence type="ECO:0000256" key="12">
    <source>
        <dbReference type="SAM" id="SignalP"/>
    </source>
</evidence>
<reference evidence="15 16" key="1">
    <citation type="submission" date="2019-08" db="EMBL/GenBank/DDBJ databases">
        <title>Lewinella sp. strain SSH13 Genome sequencing and assembly.</title>
        <authorList>
            <person name="Kim I."/>
        </authorList>
    </citation>
    <scope>NUCLEOTIDE SEQUENCE [LARGE SCALE GENOMIC DNA]</scope>
    <source>
        <strain evidence="15 16">SSH13</strain>
    </source>
</reference>
<gene>
    <name evidence="15" type="ORF">FUA23_03725</name>
</gene>
<keyword evidence="3 10" id="KW-1134">Transmembrane beta strand</keyword>
<dbReference type="PANTHER" id="PTHR30069">
    <property type="entry name" value="TONB-DEPENDENT OUTER MEMBRANE RECEPTOR"/>
    <property type="match status" value="1"/>
</dbReference>
<evidence type="ECO:0000313" key="16">
    <source>
        <dbReference type="Proteomes" id="UP000321907"/>
    </source>
</evidence>
<evidence type="ECO:0000256" key="7">
    <source>
        <dbReference type="ARBA" id="ARBA00023136"/>
    </source>
</evidence>
<evidence type="ECO:0000256" key="9">
    <source>
        <dbReference type="ARBA" id="ARBA00023237"/>
    </source>
</evidence>
<feature type="chain" id="PRO_5022956282" evidence="12">
    <location>
        <begin position="23"/>
        <end position="710"/>
    </location>
</feature>
<feature type="domain" description="TonB-dependent receptor-like beta-barrel" evidence="13">
    <location>
        <begin position="280"/>
        <end position="683"/>
    </location>
</feature>
<keyword evidence="4 10" id="KW-0812">Transmembrane</keyword>
<comment type="similarity">
    <text evidence="10 11">Belongs to the TonB-dependent receptor family.</text>
</comment>
<dbReference type="RefSeq" id="WP_147929377.1">
    <property type="nucleotide sequence ID" value="NZ_VOXD01000004.1"/>
</dbReference>
<dbReference type="PROSITE" id="PS52016">
    <property type="entry name" value="TONB_DEPENDENT_REC_3"/>
    <property type="match status" value="1"/>
</dbReference>
<comment type="subcellular location">
    <subcellularLocation>
        <location evidence="1 10">Cell outer membrane</location>
        <topology evidence="1 10">Multi-pass membrane protein</topology>
    </subcellularLocation>
</comment>
<evidence type="ECO:0000256" key="6">
    <source>
        <dbReference type="ARBA" id="ARBA00023077"/>
    </source>
</evidence>
<dbReference type="AlphaFoldDB" id="A0A5C7FLL6"/>
<dbReference type="InterPro" id="IPR012910">
    <property type="entry name" value="Plug_dom"/>
</dbReference>
<dbReference type="GO" id="GO:0044718">
    <property type="term" value="P:siderophore transmembrane transport"/>
    <property type="evidence" value="ECO:0007669"/>
    <property type="project" value="TreeGrafter"/>
</dbReference>
<dbReference type="InterPro" id="IPR039426">
    <property type="entry name" value="TonB-dep_rcpt-like"/>
</dbReference>
<dbReference type="SUPFAM" id="SSF56935">
    <property type="entry name" value="Porins"/>
    <property type="match status" value="1"/>
</dbReference>
<protein>
    <submittedName>
        <fullName evidence="15">TonB-dependent receptor</fullName>
    </submittedName>
</protein>
<dbReference type="InterPro" id="IPR000531">
    <property type="entry name" value="Beta-barrel_TonB"/>
</dbReference>
<comment type="caution">
    <text evidence="15">The sequence shown here is derived from an EMBL/GenBank/DDBJ whole genome shotgun (WGS) entry which is preliminary data.</text>
</comment>
<proteinExistence type="inferred from homology"/>
<evidence type="ECO:0000313" key="15">
    <source>
        <dbReference type="EMBL" id="TXF90919.1"/>
    </source>
</evidence>
<evidence type="ECO:0000256" key="4">
    <source>
        <dbReference type="ARBA" id="ARBA00022692"/>
    </source>
</evidence>
<name>A0A5C7FLL6_9BACT</name>
<evidence type="ECO:0000256" key="2">
    <source>
        <dbReference type="ARBA" id="ARBA00022448"/>
    </source>
</evidence>
<keyword evidence="5 12" id="KW-0732">Signal</keyword>
<dbReference type="Pfam" id="PF00593">
    <property type="entry name" value="TonB_dep_Rec_b-barrel"/>
    <property type="match status" value="1"/>
</dbReference>
<evidence type="ECO:0000259" key="14">
    <source>
        <dbReference type="Pfam" id="PF07715"/>
    </source>
</evidence>
<dbReference type="OrthoDB" id="9764669at2"/>
<evidence type="ECO:0000256" key="5">
    <source>
        <dbReference type="ARBA" id="ARBA00022729"/>
    </source>
</evidence>
<evidence type="ECO:0000256" key="8">
    <source>
        <dbReference type="ARBA" id="ARBA00023170"/>
    </source>
</evidence>
<evidence type="ECO:0000256" key="3">
    <source>
        <dbReference type="ARBA" id="ARBA00022452"/>
    </source>
</evidence>
<dbReference type="GO" id="GO:0015344">
    <property type="term" value="F:siderophore uptake transmembrane transporter activity"/>
    <property type="evidence" value="ECO:0007669"/>
    <property type="project" value="TreeGrafter"/>
</dbReference>
<keyword evidence="16" id="KW-1185">Reference proteome</keyword>
<sequence length="710" mass="78633">MKTKIKFLPGLLLGLGLSLQLASQNDSGVNVETDTPPSGTEINVVRDSTLKDSLWSTFSSDLDQVVVTAQRRSASRQEAGNSVQLLSRDFLDRQTPRSMAEALVGVPGVWMQKTNHGGGSPFVRGLTGNQVLLLYDGIRLNNSTYRYGPNQYFNSIDPFSVERVEVVPGGGGVLYGSDALGGTINVLTREPQFAAGDSTLLTGRLLGRLRSSDMEKTMRAEVGVEKEKLALFAGVSLRDFGNLHGGGDLGELVATGYDERAVDVKAKFKTGKRSVLTAAYNGLVQTGVGRYDQVAQRGYARYDFDPQERQLAYLRWRLLPVASWWESFEVTAAHQQSREVRLKQKEDSEILTREDDRINTNSLAAVAGFRFNPAWTATVGAEAYHDQVFSSAFDQNVNGGEILPKRGLYPAEATALSYAVFTSHRYRVGNWAVSAGLRYNLFRTEFTDDTFGNTDFKPTALVWDGGLTYNLSQGQQLELKVASSFRAPNVNDLSSFGSFDFGIEVPSPDLEPERSLNTELAYRQYSGRLKWGVTVFRNQLRNLIEREQSTYLGEATYEGQDVYTKVNRSEATIFGAEADADFRLNDQWRIITNLSYTRGEADGKPMRRIPPLHGRFDVLYRPAKSKWFADGSLLWAGAQRRLSGGDVDDHRIAVGGTDGWLTVGVRGGYEWKAWTVTLFANNLNNAAYRLHGSGVDGAGRHAGMEVAWRW</sequence>
<dbReference type="Proteomes" id="UP000321907">
    <property type="component" value="Unassembled WGS sequence"/>
</dbReference>
<keyword evidence="8 15" id="KW-0675">Receptor</keyword>
<dbReference type="Gene3D" id="2.40.170.20">
    <property type="entry name" value="TonB-dependent receptor, beta-barrel domain"/>
    <property type="match status" value="1"/>
</dbReference>
<keyword evidence="2 10" id="KW-0813">Transport</keyword>
<keyword evidence="6 11" id="KW-0798">TonB box</keyword>
<dbReference type="EMBL" id="VOXD01000004">
    <property type="protein sequence ID" value="TXF90919.1"/>
    <property type="molecule type" value="Genomic_DNA"/>
</dbReference>
<dbReference type="Pfam" id="PF07715">
    <property type="entry name" value="Plug"/>
    <property type="match status" value="1"/>
</dbReference>